<dbReference type="SUPFAM" id="SSF81653">
    <property type="entry name" value="Calcium ATPase, transduction domain A"/>
    <property type="match status" value="1"/>
</dbReference>
<feature type="transmembrane region" description="Helical" evidence="6">
    <location>
        <begin position="693"/>
        <end position="711"/>
    </location>
</feature>
<evidence type="ECO:0000256" key="3">
    <source>
        <dbReference type="ARBA" id="ARBA00022967"/>
    </source>
</evidence>
<feature type="domain" description="P-type ATPase A" evidence="7">
    <location>
        <begin position="100"/>
        <end position="195"/>
    </location>
</feature>
<comment type="subcellular location">
    <subcellularLocation>
        <location evidence="1">Membrane</location>
        <topology evidence="1">Multi-pass membrane protein</topology>
    </subcellularLocation>
</comment>
<name>A0AB35U3F0_9FIRM</name>
<dbReference type="SFLD" id="SFLDG00002">
    <property type="entry name" value="C1.7:_P-type_atpase_like"/>
    <property type="match status" value="1"/>
</dbReference>
<gene>
    <name evidence="8" type="ORF">MOZ60_05020</name>
</gene>
<feature type="transmembrane region" description="Helical" evidence="6">
    <location>
        <begin position="716"/>
        <end position="736"/>
    </location>
</feature>
<dbReference type="Proteomes" id="UP001286174">
    <property type="component" value="Unassembled WGS sequence"/>
</dbReference>
<feature type="transmembrane region" description="Helical" evidence="6">
    <location>
        <begin position="44"/>
        <end position="62"/>
    </location>
</feature>
<evidence type="ECO:0000256" key="6">
    <source>
        <dbReference type="SAM" id="Phobius"/>
    </source>
</evidence>
<feature type="transmembrane region" description="Helical" evidence="6">
    <location>
        <begin position="626"/>
        <end position="643"/>
    </location>
</feature>
<dbReference type="InterPro" id="IPR036412">
    <property type="entry name" value="HAD-like_sf"/>
</dbReference>
<sequence length="800" mass="87808">MSEEKIEMRGLRQDEVDSRIRHGLVNKAAESGTKTKEEIIRRNVLTPFNLIFIVLAILLLIAGKYKDITFLGVVICNTLIGTIQELKSKEAVDKLTILSARKYPVIRAEGRIEIPSDQLVRDDVVELCGGDQIPADAVILSGKVKVNESLLTGEEDDIEKTIGDTLHSGSACTTGKCLVRLTAVGDESYASRLSKEATTNVKIAKSDMMRSLDRLIMVIGFMLVPIGILLFCNEYLTLHNSFGDAIQSTVAALIGMIPEGLYLLTSVALAASVLRLTQKRVLVRDLNCVETLARIDTLCVDKTGTITEPGMKTEAYEVLDSSLSKPEFVSIMSAYAHAFDQSNETGDALKAFFRDDPHWHCTKIVPFTSSIKYSAASFSEGWNVAVGAPQFIYREKMDEIKPKLEPYVRKGMRVLLAVKVDHLDGGVIHAEDAKPLGLIILSNNIRKNAADTFAYFAKQKVRVKVISGDDPETVSRIAAQVHIPHSESYVDASTLTSDEDISAAVKQYTVFGRTTPAQKKKMVVALQKQGHHVAMTGDGVNDVLALKEADCGIAMASGSDAASQIAQLVLLDSNFSAVPDIVAEGRRVINNIDRSARLFLSKNIFSVTLSIMCVILHLSYPLKPLQLSFISALTIGIPGFFLAMQPNDGRIKGHFLSNVLYHAFPGGLCELILIGGVNVYASAFGFSEAEANTMAVIIAMTVGLVILYHACKPFNLFRGSVLAGCAAAALFCIFFFDSLLSLTSLSLQAIMIFILFMLLTYPTMQAVRWTIRKLNRLYHWILDHVHHLQQRFTKKNSQHA</sequence>
<dbReference type="InterPro" id="IPR023214">
    <property type="entry name" value="HAD_sf"/>
</dbReference>
<dbReference type="Gene3D" id="3.40.50.1000">
    <property type="entry name" value="HAD superfamily/HAD-like"/>
    <property type="match status" value="1"/>
</dbReference>
<organism evidence="8 9">
    <name type="scientific">Grylomicrobium aquisgranensis</name>
    <dbReference type="NCBI Taxonomy" id="2926318"/>
    <lineage>
        <taxon>Bacteria</taxon>
        <taxon>Bacillati</taxon>
        <taxon>Bacillota</taxon>
        <taxon>Erysipelotrichia</taxon>
        <taxon>Erysipelotrichales</taxon>
        <taxon>Erysipelotrichaceae</taxon>
        <taxon>Grylomicrobium</taxon>
    </lineage>
</organism>
<protein>
    <submittedName>
        <fullName evidence="8">HAD-IC family P-type ATPase</fullName>
    </submittedName>
</protein>
<dbReference type="PRINTS" id="PR00119">
    <property type="entry name" value="CATATPASE"/>
</dbReference>
<evidence type="ECO:0000256" key="1">
    <source>
        <dbReference type="ARBA" id="ARBA00004141"/>
    </source>
</evidence>
<dbReference type="InterPro" id="IPR023299">
    <property type="entry name" value="ATPase_P-typ_cyto_dom_N"/>
</dbReference>
<feature type="transmembrane region" description="Helical" evidence="6">
    <location>
        <begin position="655"/>
        <end position="681"/>
    </location>
</feature>
<dbReference type="EMBL" id="JALBUR010000009">
    <property type="protein sequence ID" value="MDX8419454.1"/>
    <property type="molecule type" value="Genomic_DNA"/>
</dbReference>
<dbReference type="InterPro" id="IPR001757">
    <property type="entry name" value="P_typ_ATPase"/>
</dbReference>
<dbReference type="GO" id="GO:0016020">
    <property type="term" value="C:membrane"/>
    <property type="evidence" value="ECO:0007669"/>
    <property type="project" value="UniProtKB-SubCell"/>
</dbReference>
<dbReference type="SUPFAM" id="SSF81665">
    <property type="entry name" value="Calcium ATPase, transmembrane domain M"/>
    <property type="match status" value="1"/>
</dbReference>
<dbReference type="Gene3D" id="1.20.1110.10">
    <property type="entry name" value="Calcium-transporting ATPase, transmembrane domain"/>
    <property type="match status" value="1"/>
</dbReference>
<keyword evidence="4 6" id="KW-1133">Transmembrane helix</keyword>
<keyword evidence="9" id="KW-1185">Reference proteome</keyword>
<dbReference type="InterPro" id="IPR023298">
    <property type="entry name" value="ATPase_P-typ_TM_dom_sf"/>
</dbReference>
<dbReference type="Gene3D" id="2.70.150.10">
    <property type="entry name" value="Calcium-transporting ATPase, cytoplasmic transduction domain A"/>
    <property type="match status" value="1"/>
</dbReference>
<reference evidence="8 9" key="1">
    <citation type="submission" date="2022-03" db="EMBL/GenBank/DDBJ databases">
        <title>Novel taxa within the pig intestine.</title>
        <authorList>
            <person name="Wylensek D."/>
            <person name="Bishof K."/>
            <person name="Afrizal A."/>
            <person name="Clavel T."/>
        </authorList>
    </citation>
    <scope>NUCLEOTIDE SEQUENCE [LARGE SCALE GENOMIC DNA]</scope>
    <source>
        <strain evidence="8 9">CLA-KB-P133</strain>
    </source>
</reference>
<feature type="transmembrane region" description="Helical" evidence="6">
    <location>
        <begin position="215"/>
        <end position="238"/>
    </location>
</feature>
<evidence type="ECO:0000313" key="9">
    <source>
        <dbReference type="Proteomes" id="UP001286174"/>
    </source>
</evidence>
<evidence type="ECO:0000256" key="2">
    <source>
        <dbReference type="ARBA" id="ARBA00022692"/>
    </source>
</evidence>
<keyword evidence="5 6" id="KW-0472">Membrane</keyword>
<evidence type="ECO:0000256" key="5">
    <source>
        <dbReference type="ARBA" id="ARBA00023136"/>
    </source>
</evidence>
<dbReference type="PROSITE" id="PS00154">
    <property type="entry name" value="ATPASE_E1_E2"/>
    <property type="match status" value="1"/>
</dbReference>
<dbReference type="RefSeq" id="WP_370595874.1">
    <property type="nucleotide sequence ID" value="NZ_JALBUR010000009.1"/>
</dbReference>
<evidence type="ECO:0000259" key="7">
    <source>
        <dbReference type="Pfam" id="PF00122"/>
    </source>
</evidence>
<feature type="transmembrane region" description="Helical" evidence="6">
    <location>
        <begin position="250"/>
        <end position="274"/>
    </location>
</feature>
<keyword evidence="3" id="KW-1278">Translocase</keyword>
<dbReference type="SFLD" id="SFLDF00027">
    <property type="entry name" value="p-type_atpase"/>
    <property type="match status" value="1"/>
</dbReference>
<evidence type="ECO:0000313" key="8">
    <source>
        <dbReference type="EMBL" id="MDX8419454.1"/>
    </source>
</evidence>
<dbReference type="AlphaFoldDB" id="A0AB35U3F0"/>
<dbReference type="InterPro" id="IPR008250">
    <property type="entry name" value="ATPase_P-typ_transduc_dom_A_sf"/>
</dbReference>
<dbReference type="InterPro" id="IPR044492">
    <property type="entry name" value="P_typ_ATPase_HD_dom"/>
</dbReference>
<dbReference type="Gene3D" id="3.40.1110.10">
    <property type="entry name" value="Calcium-transporting ATPase, cytoplasmic domain N"/>
    <property type="match status" value="1"/>
</dbReference>
<keyword evidence="2 6" id="KW-0812">Transmembrane</keyword>
<dbReference type="PRINTS" id="PR00120">
    <property type="entry name" value="HATPASE"/>
</dbReference>
<feature type="transmembrane region" description="Helical" evidence="6">
    <location>
        <begin position="604"/>
        <end position="620"/>
    </location>
</feature>
<proteinExistence type="predicted"/>
<feature type="transmembrane region" description="Helical" evidence="6">
    <location>
        <begin position="68"/>
        <end position="86"/>
    </location>
</feature>
<dbReference type="SFLD" id="SFLDS00003">
    <property type="entry name" value="Haloacid_Dehalogenase"/>
    <property type="match status" value="1"/>
</dbReference>
<dbReference type="PANTHER" id="PTHR42861">
    <property type="entry name" value="CALCIUM-TRANSPORTING ATPASE"/>
    <property type="match status" value="1"/>
</dbReference>
<feature type="transmembrane region" description="Helical" evidence="6">
    <location>
        <begin position="742"/>
        <end position="764"/>
    </location>
</feature>
<dbReference type="InterPro" id="IPR018303">
    <property type="entry name" value="ATPase_P-typ_P_site"/>
</dbReference>
<comment type="caution">
    <text evidence="8">The sequence shown here is derived from an EMBL/GenBank/DDBJ whole genome shotgun (WGS) entry which is preliminary data.</text>
</comment>
<dbReference type="Pfam" id="PF00702">
    <property type="entry name" value="Hydrolase"/>
    <property type="match status" value="1"/>
</dbReference>
<evidence type="ECO:0000256" key="4">
    <source>
        <dbReference type="ARBA" id="ARBA00022989"/>
    </source>
</evidence>
<dbReference type="InterPro" id="IPR059000">
    <property type="entry name" value="ATPase_P-type_domA"/>
</dbReference>
<dbReference type="NCBIfam" id="TIGR01494">
    <property type="entry name" value="ATPase_P-type"/>
    <property type="match status" value="2"/>
</dbReference>
<dbReference type="GO" id="GO:0005524">
    <property type="term" value="F:ATP binding"/>
    <property type="evidence" value="ECO:0007669"/>
    <property type="project" value="InterPro"/>
</dbReference>
<accession>A0AB35U3F0</accession>
<dbReference type="Pfam" id="PF00122">
    <property type="entry name" value="E1-E2_ATPase"/>
    <property type="match status" value="1"/>
</dbReference>
<dbReference type="GO" id="GO:0016887">
    <property type="term" value="F:ATP hydrolysis activity"/>
    <property type="evidence" value="ECO:0007669"/>
    <property type="project" value="InterPro"/>
</dbReference>
<dbReference type="SUPFAM" id="SSF56784">
    <property type="entry name" value="HAD-like"/>
    <property type="match status" value="1"/>
</dbReference>